<comment type="caution">
    <text evidence="5">The sequence shown here is derived from an EMBL/GenBank/DDBJ whole genome shotgun (WGS) entry which is preliminary data.</text>
</comment>
<dbReference type="PROSITE" id="PS51730">
    <property type="entry name" value="GNAT_ATAT"/>
    <property type="match status" value="1"/>
</dbReference>
<dbReference type="EMBL" id="JARQZJ010000128">
    <property type="protein sequence ID" value="KAK9891422.1"/>
    <property type="molecule type" value="Genomic_DNA"/>
</dbReference>
<dbReference type="AlphaFoldDB" id="A0AAW1VGU9"/>
<dbReference type="GO" id="GO:0019799">
    <property type="term" value="F:tubulin N-acetyltransferase activity"/>
    <property type="evidence" value="ECO:0007669"/>
    <property type="project" value="InterPro"/>
</dbReference>
<feature type="compositionally biased region" description="Low complexity" evidence="3">
    <location>
        <begin position="479"/>
        <end position="491"/>
    </location>
</feature>
<dbReference type="InterPro" id="IPR038746">
    <property type="entry name" value="Atat"/>
</dbReference>
<feature type="compositionally biased region" description="Polar residues" evidence="3">
    <location>
        <begin position="193"/>
        <end position="202"/>
    </location>
</feature>
<evidence type="ECO:0000259" key="4">
    <source>
        <dbReference type="PROSITE" id="PS51730"/>
    </source>
</evidence>
<sequence length="1063" mass="123980">MLKVGKKGLYVFDREGQHYQVTPPCVLDFYVHEKKQRSGLGKKLFEYMLERENVKPSSLAIDRPSEKFLNFLNKHYNLHSPVRQMNNYVVFDGFFPDGKKEEQIENSPINRTNGLQSAYANNSPSYGRYGAPRPPCSMGQIIHNTTSQKNSEPASSNNPQENFSNQQQYQPGQVYQQNTTAQQQDYYPVQNNYQASTSNNAPQRFVNMPPTPQTVNTPPQQRFVQQPQNYQQVSNTPQAQHQFPHYQQQHQFNTVNSPQGREVAENYGNVMMPQQINFDPNQRTQQQNISQQNIPQQNIPQQNIPQHIPQQNIPQHIPQQNVPQHIPQQNIPQHIPQQNVPQHIPQQHIPQQNTPQQNQIPHQMQEMSYAQQNSGVLQTPQRSHMPPQQPPQFQDQIRMFPEKEVEARRLPYQNVQYAENVQTNYNNVSSPTEYHNQPAGHIWPTQTQPQQVYQMSESVSQRQQNNVPFSQTPLVQNTQAQQFRQQQAASQGSDHFVRPHQQPHSPEYAPHAPRSAMKREDHLSHNAYDRNVHYQDQSGYLTSLPEESYVPQQTYLRQPERASHNVQKSHPPHAQHHTQPKHVYQPQHQQIRSEKQLDKQENQSEEKNYLGSETVQSLLQVDPKYFKPQPVQIKQPSETMVQSPTHVQRSYKQEETVDSLLRAEQEFFENGLLRDKYRIPIRYSSVPSSQHVLTADHQKFCPNHHEGAIAGTEHAGYPPQLQQHAIHRGQTQDHPEKRHYVPQEQVYENQKSYVHQTQKNTHPEQAPSQYSPPQQQDSQQHYITQQQYTPGTREQDQYQAQGHYIPREQNRPPQVMTEQNYAQYTPTASPQHYTEPEFYQPEVPQNTNQYQSHQQYHQSQQRYEPVQNVSQEMSNPPRQSTMDTQQVQYVAERRPELEDNRPSMPSYQEPNEKREVVQYNTNLTGSAPSVLHEPQVQQLGDTVDSLKLPEKLAQESVANQPRLQENVRQSSYIANDFNPHAEGPGRRNPEIKNDRSIDQPAQRKKRIDRQYGLNETDMRRKAYKSAIIKRTEAQEQDTLEFGYPPQVDKKRPAPRNILTMRGR</sequence>
<dbReference type="PANTHER" id="PTHR12327">
    <property type="entry name" value="ALPHA-TUBULIN N-ACETYLTRANSFERASE 1"/>
    <property type="match status" value="1"/>
</dbReference>
<proteinExistence type="predicted"/>
<feature type="compositionally biased region" description="Polar residues" evidence="3">
    <location>
        <begin position="444"/>
        <end position="464"/>
    </location>
</feature>
<dbReference type="PANTHER" id="PTHR12327:SF0">
    <property type="entry name" value="ALPHA-TUBULIN N-ACETYLTRANSFERASE 1"/>
    <property type="match status" value="1"/>
</dbReference>
<feature type="compositionally biased region" description="Polar residues" evidence="3">
    <location>
        <begin position="867"/>
        <end position="884"/>
    </location>
</feature>
<feature type="region of interest" description="Disordered" evidence="3">
    <location>
        <begin position="193"/>
        <end position="219"/>
    </location>
</feature>
<feature type="region of interest" description="Disordered" evidence="3">
    <location>
        <begin position="108"/>
        <end position="165"/>
    </location>
</feature>
<dbReference type="InterPro" id="IPR007965">
    <property type="entry name" value="GNAT_ATAT"/>
</dbReference>
<feature type="region of interest" description="Disordered" evidence="3">
    <location>
        <begin position="975"/>
        <end position="1016"/>
    </location>
</feature>
<feature type="region of interest" description="Disordered" evidence="3">
    <location>
        <begin position="1037"/>
        <end position="1063"/>
    </location>
</feature>
<feature type="compositionally biased region" description="Basic and acidic residues" evidence="3">
    <location>
        <begin position="591"/>
        <end position="608"/>
    </location>
</feature>
<feature type="region of interest" description="Disordered" evidence="3">
    <location>
        <begin position="753"/>
        <end position="782"/>
    </location>
</feature>
<gene>
    <name evidence="5" type="ORF">WA026_014659</name>
</gene>
<feature type="compositionally biased region" description="Basic and acidic residues" evidence="3">
    <location>
        <begin position="983"/>
        <end position="997"/>
    </location>
</feature>
<dbReference type="CDD" id="cd04301">
    <property type="entry name" value="NAT_SF"/>
    <property type="match status" value="1"/>
</dbReference>
<organism evidence="5 6">
    <name type="scientific">Henosepilachna vigintioctopunctata</name>
    <dbReference type="NCBI Taxonomy" id="420089"/>
    <lineage>
        <taxon>Eukaryota</taxon>
        <taxon>Metazoa</taxon>
        <taxon>Ecdysozoa</taxon>
        <taxon>Arthropoda</taxon>
        <taxon>Hexapoda</taxon>
        <taxon>Insecta</taxon>
        <taxon>Pterygota</taxon>
        <taxon>Neoptera</taxon>
        <taxon>Endopterygota</taxon>
        <taxon>Coleoptera</taxon>
        <taxon>Polyphaga</taxon>
        <taxon>Cucujiformia</taxon>
        <taxon>Coccinelloidea</taxon>
        <taxon>Coccinellidae</taxon>
        <taxon>Epilachninae</taxon>
        <taxon>Epilachnini</taxon>
        <taxon>Henosepilachna</taxon>
    </lineage>
</organism>
<keyword evidence="6" id="KW-1185">Reference proteome</keyword>
<feature type="region of interest" description="Disordered" evidence="3">
    <location>
        <begin position="479"/>
        <end position="519"/>
    </location>
</feature>
<evidence type="ECO:0000313" key="5">
    <source>
        <dbReference type="EMBL" id="KAK9891422.1"/>
    </source>
</evidence>
<feature type="domain" description="N-acetyltransferase" evidence="4">
    <location>
        <begin position="1"/>
        <end position="95"/>
    </location>
</feature>
<name>A0AAW1VGU9_9CUCU</name>
<evidence type="ECO:0000256" key="3">
    <source>
        <dbReference type="SAM" id="MobiDB-lite"/>
    </source>
</evidence>
<feature type="compositionally biased region" description="Basic residues" evidence="3">
    <location>
        <begin position="570"/>
        <end position="580"/>
    </location>
</feature>
<accession>A0AAW1VGU9</accession>
<protein>
    <recommendedName>
        <fullName evidence="4">N-acetyltransferase domain-containing protein</fullName>
    </recommendedName>
</protein>
<evidence type="ECO:0000313" key="6">
    <source>
        <dbReference type="Proteomes" id="UP001431783"/>
    </source>
</evidence>
<evidence type="ECO:0000256" key="1">
    <source>
        <dbReference type="ARBA" id="ARBA00022679"/>
    </source>
</evidence>
<feature type="compositionally biased region" description="Low complexity" evidence="3">
    <location>
        <begin position="765"/>
        <end position="780"/>
    </location>
</feature>
<dbReference type="GO" id="GO:0005874">
    <property type="term" value="C:microtubule"/>
    <property type="evidence" value="ECO:0007669"/>
    <property type="project" value="InterPro"/>
</dbReference>
<feature type="region of interest" description="Disordered" evidence="3">
    <location>
        <begin position="556"/>
        <end position="614"/>
    </location>
</feature>
<dbReference type="Pfam" id="PF05301">
    <property type="entry name" value="Acetyltransf_16"/>
    <property type="match status" value="1"/>
</dbReference>
<dbReference type="Gene3D" id="3.40.630.30">
    <property type="match status" value="1"/>
</dbReference>
<keyword evidence="1" id="KW-0808">Transferase</keyword>
<feature type="region of interest" description="Disordered" evidence="3">
    <location>
        <begin position="428"/>
        <end position="464"/>
    </location>
</feature>
<feature type="compositionally biased region" description="Polar residues" evidence="3">
    <location>
        <begin position="142"/>
        <end position="165"/>
    </location>
</feature>
<keyword evidence="2" id="KW-0012">Acyltransferase</keyword>
<feature type="region of interest" description="Disordered" evidence="3">
    <location>
        <begin position="846"/>
        <end position="884"/>
    </location>
</feature>
<feature type="compositionally biased region" description="Low complexity" evidence="3">
    <location>
        <begin position="849"/>
        <end position="861"/>
    </location>
</feature>
<evidence type="ECO:0000256" key="2">
    <source>
        <dbReference type="ARBA" id="ARBA00023315"/>
    </source>
</evidence>
<dbReference type="Proteomes" id="UP001431783">
    <property type="component" value="Unassembled WGS sequence"/>
</dbReference>
<reference evidence="5 6" key="1">
    <citation type="submission" date="2023-03" db="EMBL/GenBank/DDBJ databases">
        <title>Genome insight into feeding habits of ladybird beetles.</title>
        <authorList>
            <person name="Li H.-S."/>
            <person name="Huang Y.-H."/>
            <person name="Pang H."/>
        </authorList>
    </citation>
    <scope>NUCLEOTIDE SEQUENCE [LARGE SCALE GENOMIC DNA]</scope>
    <source>
        <strain evidence="5">SYSU_2023b</strain>
        <tissue evidence="5">Whole body</tissue>
    </source>
</reference>
<feature type="compositionally biased region" description="Polar residues" evidence="3">
    <location>
        <begin position="108"/>
        <end position="125"/>
    </location>
</feature>